<gene>
    <name evidence="1" type="ORF">HPE63_12555</name>
</gene>
<comment type="caution">
    <text evidence="1">The sequence shown here is derived from an EMBL/GenBank/DDBJ whole genome shotgun (WGS) entry which is preliminary data.</text>
</comment>
<dbReference type="Proteomes" id="UP000598350">
    <property type="component" value="Unassembled WGS sequence"/>
</dbReference>
<dbReference type="EMBL" id="JABTCG010000004">
    <property type="protein sequence ID" value="MBD0851503.1"/>
    <property type="molecule type" value="Genomic_DNA"/>
</dbReference>
<organism evidence="1 2">
    <name type="scientific">Maribacter arenosus</name>
    <dbReference type="NCBI Taxonomy" id="1854708"/>
    <lineage>
        <taxon>Bacteria</taxon>
        <taxon>Pseudomonadati</taxon>
        <taxon>Bacteroidota</taxon>
        <taxon>Flavobacteriia</taxon>
        <taxon>Flavobacteriales</taxon>
        <taxon>Flavobacteriaceae</taxon>
        <taxon>Maribacter</taxon>
    </lineage>
</organism>
<protein>
    <recommendedName>
        <fullName evidence="3">Beta-lactamase-inhibitor-like, PepSY-like</fullName>
    </recommendedName>
</protein>
<evidence type="ECO:0008006" key="3">
    <source>
        <dbReference type="Google" id="ProtNLM"/>
    </source>
</evidence>
<accession>A0ABR7VGJ9</accession>
<dbReference type="RefSeq" id="WP_188314612.1">
    <property type="nucleotide sequence ID" value="NZ_JABTCG010000004.1"/>
</dbReference>
<keyword evidence="2" id="KW-1185">Reference proteome</keyword>
<name>A0ABR7VGJ9_9FLAO</name>
<proteinExistence type="predicted"/>
<evidence type="ECO:0000313" key="1">
    <source>
        <dbReference type="EMBL" id="MBD0851503.1"/>
    </source>
</evidence>
<sequence length="193" mass="22773">MGYGLWFGLFVFIGTSLCQGQNREEREHRIRKSQFPTVQLDSLAIGPRIKQKRYYKEVDSLQTTYIFKFKKDRLHYFLSYDDTGNLITSGFRVNEIDIPEETYQKIEGYLSDTYEKFRIKRIFHEYPVVNTESDTPDLSDTFQNLMLPGNAYKLIVFVKNSTGRGELDLWFKADGSLIRKRPALPMNHDRILY</sequence>
<evidence type="ECO:0000313" key="2">
    <source>
        <dbReference type="Proteomes" id="UP000598350"/>
    </source>
</evidence>
<reference evidence="1 2" key="1">
    <citation type="submission" date="2020-05" db="EMBL/GenBank/DDBJ databases">
        <title>The draft genome sequence of Maribacter arenosus CAU 1321.</title>
        <authorList>
            <person name="Mu L."/>
        </authorList>
    </citation>
    <scope>NUCLEOTIDE SEQUENCE [LARGE SCALE GENOMIC DNA]</scope>
    <source>
        <strain evidence="1 2">CAU 1321</strain>
    </source>
</reference>